<reference evidence="1" key="1">
    <citation type="submission" date="2022-06" db="EMBL/GenBank/DDBJ databases">
        <authorList>
            <person name="Legras J.-L."/>
            <person name="Devillers H."/>
            <person name="Grondin C."/>
        </authorList>
    </citation>
    <scope>NUCLEOTIDE SEQUENCE</scope>
    <source>
        <strain evidence="1">CLIB 1444</strain>
    </source>
</reference>
<accession>A0ACA9Y6B1</accession>
<evidence type="ECO:0000313" key="1">
    <source>
        <dbReference type="EMBL" id="CAH6720560.1"/>
    </source>
</evidence>
<dbReference type="EMBL" id="CALSDN010000004">
    <property type="protein sequence ID" value="CAH6720560.1"/>
    <property type="molecule type" value="Genomic_DNA"/>
</dbReference>
<dbReference type="Proteomes" id="UP001152531">
    <property type="component" value="Unassembled WGS sequence"/>
</dbReference>
<protein>
    <submittedName>
        <fullName evidence="1">Amino-acid permease Gap6p</fullName>
    </submittedName>
</protein>
<comment type="caution">
    <text evidence="1">The sequence shown here is derived from an EMBL/GenBank/DDBJ whole genome shotgun (WGS) entry which is preliminary data.</text>
</comment>
<keyword evidence="2" id="KW-1185">Reference proteome</keyword>
<evidence type="ECO:0000313" key="2">
    <source>
        <dbReference type="Proteomes" id="UP001152531"/>
    </source>
</evidence>
<gene>
    <name evidence="1" type="ORF">CLIB1444_04S02850</name>
</gene>
<sequence>MNFSTTVTKSSGGDDKWYDNEFTIDTGSPPTRWTRVKDSFRRKEDNTVIEQTLRPSQLKMISLASCIGSGLFIGVGSALSTSGAGGLLIGFAIVSTYLYCVMQSLAELVAVLPIQGSFAAYSKRFVDPSWGFAVGWNYALFWVAVLPLELVASAMTIKFWPSDINPVAWVAVFYVLIIGLNLCGNRGFGEAEFVSAIIKLIAILGFNILAIIIICGGTDAGFVGAKHFKHAFTNGAKGTISVLITAVYSLAGTELVGLAASESKGNPRIELPRSIKLVFYRVMVFYMLTITLVGFLVPYDSPKLVGASSSDSSASPFVIAINSAGIKVLPSIFNVVVLIALLAIGNSAVFGFSRTILSLAEQGLAPKIFTYVDRAGRPLVGILTAAIVALLSFVSASSKVDEVFAWLMALSGMSCIFTWGSISLVHIRFRMGMKAQGRSLDELPYLSNTGFFGGIVGFVTSIVLICLQFWTALFPVGGKPNAEVFFKNYLGAVVVLVFFVGHKLYTRKFNQLVPLKEMDLDSGRRETDLDLLRQTIALEKEEYNHLPFHKKLYRILF</sequence>
<proteinExistence type="predicted"/>
<name>A0ACA9Y6B1_9ASCO</name>
<organism evidence="1 2">
    <name type="scientific">[Candida] jaroonii</name>
    <dbReference type="NCBI Taxonomy" id="467808"/>
    <lineage>
        <taxon>Eukaryota</taxon>
        <taxon>Fungi</taxon>
        <taxon>Dikarya</taxon>
        <taxon>Ascomycota</taxon>
        <taxon>Saccharomycotina</taxon>
        <taxon>Pichiomycetes</taxon>
        <taxon>Debaryomycetaceae</taxon>
        <taxon>Yamadazyma</taxon>
    </lineage>
</organism>